<dbReference type="GO" id="GO:0002098">
    <property type="term" value="P:tRNA wobble uridine modification"/>
    <property type="evidence" value="ECO:0007669"/>
    <property type="project" value="TreeGrafter"/>
</dbReference>
<dbReference type="PANTHER" id="PTHR11806">
    <property type="entry name" value="GLUCOSE INHIBITED DIVISION PROTEIN A"/>
    <property type="match status" value="1"/>
</dbReference>
<evidence type="ECO:0000256" key="1">
    <source>
        <dbReference type="ARBA" id="ARBA00001974"/>
    </source>
</evidence>
<protein>
    <recommendedName>
        <fullName evidence="8">MnmG N-terminal domain-containing protein</fullName>
    </recommendedName>
</protein>
<feature type="non-terminal residue" evidence="7">
    <location>
        <position position="278"/>
    </location>
</feature>
<dbReference type="AlphaFoldDB" id="X0TS96"/>
<dbReference type="GO" id="GO:0050660">
    <property type="term" value="F:flavin adenine dinucleotide binding"/>
    <property type="evidence" value="ECO:0007669"/>
    <property type="project" value="InterPro"/>
</dbReference>
<dbReference type="GO" id="GO:0005829">
    <property type="term" value="C:cytosol"/>
    <property type="evidence" value="ECO:0007669"/>
    <property type="project" value="TreeGrafter"/>
</dbReference>
<evidence type="ECO:0000256" key="3">
    <source>
        <dbReference type="ARBA" id="ARBA00022630"/>
    </source>
</evidence>
<evidence type="ECO:0008006" key="8">
    <source>
        <dbReference type="Google" id="ProtNLM"/>
    </source>
</evidence>
<comment type="caution">
    <text evidence="7">The sequence shown here is derived from an EMBL/GenBank/DDBJ whole genome shotgun (WGS) entry which is preliminary data.</text>
</comment>
<evidence type="ECO:0000313" key="7">
    <source>
        <dbReference type="EMBL" id="GAF96094.1"/>
    </source>
</evidence>
<proteinExistence type="inferred from homology"/>
<keyword evidence="4" id="KW-0274">FAD</keyword>
<name>X0TS96_9ZZZZ</name>
<dbReference type="Gene3D" id="1.10.10.1800">
    <property type="entry name" value="tRNA uridine 5-carboxymethylaminomethyl modification enzyme MnmG/GidA"/>
    <property type="match status" value="1"/>
</dbReference>
<dbReference type="Pfam" id="PF01134">
    <property type="entry name" value="GIDA"/>
    <property type="match status" value="1"/>
</dbReference>
<gene>
    <name evidence="7" type="ORF">S01H1_28278</name>
</gene>
<comment type="cofactor">
    <cofactor evidence="1">
        <name>FAD</name>
        <dbReference type="ChEBI" id="CHEBI:57692"/>
    </cofactor>
</comment>
<dbReference type="InterPro" id="IPR002218">
    <property type="entry name" value="MnmG-rel"/>
</dbReference>
<feature type="domain" description="tRNA uridine 5-carboxymethylaminomethyl modification enzyme C-terminal N-terninal subdomain" evidence="6">
    <location>
        <begin position="184"/>
        <end position="273"/>
    </location>
</feature>
<evidence type="ECO:0000256" key="4">
    <source>
        <dbReference type="ARBA" id="ARBA00022827"/>
    </source>
</evidence>
<comment type="similarity">
    <text evidence="2">Belongs to the MnmG family.</text>
</comment>
<dbReference type="FunFam" id="1.10.10.1800:FF:000001">
    <property type="entry name" value="tRNA uridine 5-carboxymethylaminomethyl modification enzyme MnmG"/>
    <property type="match status" value="1"/>
</dbReference>
<feature type="non-terminal residue" evidence="7">
    <location>
        <position position="1"/>
    </location>
</feature>
<dbReference type="PANTHER" id="PTHR11806:SF0">
    <property type="entry name" value="PROTEIN MTO1 HOMOLOG, MITOCHONDRIAL"/>
    <property type="match status" value="1"/>
</dbReference>
<evidence type="ECO:0000256" key="2">
    <source>
        <dbReference type="ARBA" id="ARBA00007653"/>
    </source>
</evidence>
<sequence length="278" mass="31293">CPSIEEKIVRFAHKESHQFFLEPEGWATGEVYVQGCFTALPFDVQLSLLRTIPALAEVEIMRPGYAVEYDYVLSHQLKCSLETRRIHGLFHGGQINGTSGYEEAAGQGLWAGINAARYVRDQPPLELGRDEAYLGVMVDDLIAKEITEPYRLMTSRAEYRLLLRQGNADLRLTPLGYRIGLATEARYLAAAAKKEAIEAEVRRLEKTILRPSPELDALLGEYGLEPIRAPISARQFLRRPRARYQIIQAVAPSDQPLPDEVIEQVGIRIRYEGRANSS</sequence>
<dbReference type="Gene3D" id="3.50.50.60">
    <property type="entry name" value="FAD/NAD(P)-binding domain"/>
    <property type="match status" value="1"/>
</dbReference>
<organism evidence="7">
    <name type="scientific">marine sediment metagenome</name>
    <dbReference type="NCBI Taxonomy" id="412755"/>
    <lineage>
        <taxon>unclassified sequences</taxon>
        <taxon>metagenomes</taxon>
        <taxon>ecological metagenomes</taxon>
    </lineage>
</organism>
<dbReference type="EMBL" id="BARS01017273">
    <property type="protein sequence ID" value="GAF96094.1"/>
    <property type="molecule type" value="Genomic_DNA"/>
</dbReference>
<reference evidence="7" key="1">
    <citation type="journal article" date="2014" name="Front. Microbiol.">
        <title>High frequency of phylogenetically diverse reductive dehalogenase-homologous genes in deep subseafloor sedimentary metagenomes.</title>
        <authorList>
            <person name="Kawai M."/>
            <person name="Futagami T."/>
            <person name="Toyoda A."/>
            <person name="Takaki Y."/>
            <person name="Nishi S."/>
            <person name="Hori S."/>
            <person name="Arai W."/>
            <person name="Tsubouchi T."/>
            <person name="Morono Y."/>
            <person name="Uchiyama I."/>
            <person name="Ito T."/>
            <person name="Fujiyama A."/>
            <person name="Inagaki F."/>
            <person name="Takami H."/>
        </authorList>
    </citation>
    <scope>NUCLEOTIDE SEQUENCE</scope>
    <source>
        <strain evidence="7">Expedition CK06-06</strain>
    </source>
</reference>
<evidence type="ECO:0000259" key="6">
    <source>
        <dbReference type="Pfam" id="PF21680"/>
    </source>
</evidence>
<dbReference type="InterPro" id="IPR040131">
    <property type="entry name" value="MnmG_N"/>
</dbReference>
<dbReference type="GO" id="GO:0030488">
    <property type="term" value="P:tRNA methylation"/>
    <property type="evidence" value="ECO:0007669"/>
    <property type="project" value="TreeGrafter"/>
</dbReference>
<dbReference type="FunFam" id="3.50.50.60:FF:000002">
    <property type="entry name" value="tRNA uridine 5-carboxymethylaminomethyl modification enzyme MnmG"/>
    <property type="match status" value="1"/>
</dbReference>
<evidence type="ECO:0000259" key="5">
    <source>
        <dbReference type="Pfam" id="PF01134"/>
    </source>
</evidence>
<dbReference type="Pfam" id="PF21680">
    <property type="entry name" value="GIDA_C_1st"/>
    <property type="match status" value="1"/>
</dbReference>
<dbReference type="InterPro" id="IPR049312">
    <property type="entry name" value="GIDA_C_N"/>
</dbReference>
<keyword evidence="3" id="KW-0285">Flavoprotein</keyword>
<feature type="domain" description="MnmG N-terminal" evidence="5">
    <location>
        <begin position="1"/>
        <end position="122"/>
    </location>
</feature>
<dbReference type="InterPro" id="IPR036188">
    <property type="entry name" value="FAD/NAD-bd_sf"/>
</dbReference>
<accession>X0TS96</accession>